<name>A0A645I9N1_9ZZZZ</name>
<organism evidence="1">
    <name type="scientific">bioreactor metagenome</name>
    <dbReference type="NCBI Taxonomy" id="1076179"/>
    <lineage>
        <taxon>unclassified sequences</taxon>
        <taxon>metagenomes</taxon>
        <taxon>ecological metagenomes</taxon>
    </lineage>
</organism>
<proteinExistence type="predicted"/>
<dbReference type="InterPro" id="IPR021352">
    <property type="entry name" value="DUF2971"/>
</dbReference>
<dbReference type="Pfam" id="PF11185">
    <property type="entry name" value="DUF2971"/>
    <property type="match status" value="1"/>
</dbReference>
<evidence type="ECO:0008006" key="2">
    <source>
        <dbReference type="Google" id="ProtNLM"/>
    </source>
</evidence>
<evidence type="ECO:0000313" key="1">
    <source>
        <dbReference type="EMBL" id="MPN44133.1"/>
    </source>
</evidence>
<sequence length="160" mass="18607">MWGNYADKHRGICLCYDFPEEGDILTLPSGKTCYGPIRAFPMEYSDKRPRPKLLHTPGEYAELVRSMWTKSKEWEYEQEWRVTTTKYTGIAYYGPDVLKGIILGCKMPQEHIREVEKLVEELQAKPLLLQAKLKEDGYGIDIVPMECSWDELLTDRKVSL</sequence>
<protein>
    <recommendedName>
        <fullName evidence="2">DUF2971 domain-containing protein</fullName>
    </recommendedName>
</protein>
<dbReference type="AlphaFoldDB" id="A0A645I9N1"/>
<accession>A0A645I9N1</accession>
<comment type="caution">
    <text evidence="1">The sequence shown here is derived from an EMBL/GenBank/DDBJ whole genome shotgun (WGS) entry which is preliminary data.</text>
</comment>
<dbReference type="EMBL" id="VSSQ01103014">
    <property type="protein sequence ID" value="MPN44133.1"/>
    <property type="molecule type" value="Genomic_DNA"/>
</dbReference>
<gene>
    <name evidence="1" type="ORF">SDC9_191694</name>
</gene>
<reference evidence="1" key="1">
    <citation type="submission" date="2019-08" db="EMBL/GenBank/DDBJ databases">
        <authorList>
            <person name="Kucharzyk K."/>
            <person name="Murdoch R.W."/>
            <person name="Higgins S."/>
            <person name="Loffler F."/>
        </authorList>
    </citation>
    <scope>NUCLEOTIDE SEQUENCE</scope>
</reference>